<proteinExistence type="predicted"/>
<accession>A0A9D2AD80</accession>
<dbReference type="Proteomes" id="UP000824193">
    <property type="component" value="Unassembled WGS sequence"/>
</dbReference>
<dbReference type="EMBL" id="DXFW01000013">
    <property type="protein sequence ID" value="HIX05468.1"/>
    <property type="molecule type" value="Genomic_DNA"/>
</dbReference>
<dbReference type="PANTHER" id="PTHR46018">
    <property type="entry name" value="ZINC PHOSPHODIESTERASE ELAC PROTEIN 1"/>
    <property type="match status" value="1"/>
</dbReference>
<evidence type="ECO:0000313" key="3">
    <source>
        <dbReference type="Proteomes" id="UP000824193"/>
    </source>
</evidence>
<dbReference type="Pfam" id="PF23023">
    <property type="entry name" value="Anti-Pycsar_Apyc1"/>
    <property type="match status" value="1"/>
</dbReference>
<dbReference type="InterPro" id="IPR001279">
    <property type="entry name" value="Metallo-B-lactamas"/>
</dbReference>
<dbReference type="GO" id="GO:0042781">
    <property type="term" value="F:3'-tRNA processing endoribonuclease activity"/>
    <property type="evidence" value="ECO:0007669"/>
    <property type="project" value="TreeGrafter"/>
</dbReference>
<dbReference type="SUPFAM" id="SSF56281">
    <property type="entry name" value="Metallo-hydrolase/oxidoreductase"/>
    <property type="match status" value="1"/>
</dbReference>
<dbReference type="PANTHER" id="PTHR46018:SF7">
    <property type="entry name" value="RIBONUCLEASE Z"/>
    <property type="match status" value="1"/>
</dbReference>
<protein>
    <submittedName>
        <fullName evidence="2">MBL fold metallo-hydrolase</fullName>
    </submittedName>
</protein>
<dbReference type="Gene3D" id="3.60.15.10">
    <property type="entry name" value="Ribonuclease Z/Hydroxyacylglutathione hydrolase-like"/>
    <property type="match status" value="1"/>
</dbReference>
<gene>
    <name evidence="2" type="ORF">H9865_05095</name>
</gene>
<evidence type="ECO:0000313" key="2">
    <source>
        <dbReference type="EMBL" id="HIX05468.1"/>
    </source>
</evidence>
<name>A0A9D2AD80_9FIRM</name>
<dbReference type="InterPro" id="IPR036866">
    <property type="entry name" value="RibonucZ/Hydroxyglut_hydro"/>
</dbReference>
<dbReference type="AlphaFoldDB" id="A0A9D2AD80"/>
<reference evidence="2" key="2">
    <citation type="submission" date="2021-04" db="EMBL/GenBank/DDBJ databases">
        <authorList>
            <person name="Gilroy R."/>
        </authorList>
    </citation>
    <scope>NUCLEOTIDE SEQUENCE</scope>
    <source>
        <strain evidence="2">2239</strain>
    </source>
</reference>
<sequence length="266" mass="29335">MKLAILGTGNAAVTECYNTCFLLTEGSDHLLVDAGGSNGIFRQLKAAGVRWQDIRSIFVTHKHLDHITGILWLIRMILQGMARGQYEGEAVIYSHREVTDLLRTLTGLLLSEKEIRFLGSRLRLVTVESGESLPLLGQTVTFFDIGSTKAAQFGFSITLPGGGKLTCCGDEPFNEAERPFAGGSRWLLHEAFCLASEADVFKPYQKHHSTVADACRLAQELGAENLILYHTEDKNLARRKALYTAEGAPLFSGNLFVPEDLETFEL</sequence>
<reference evidence="2" key="1">
    <citation type="journal article" date="2021" name="PeerJ">
        <title>Extensive microbial diversity within the chicken gut microbiome revealed by metagenomics and culture.</title>
        <authorList>
            <person name="Gilroy R."/>
            <person name="Ravi A."/>
            <person name="Getino M."/>
            <person name="Pursley I."/>
            <person name="Horton D.L."/>
            <person name="Alikhan N.F."/>
            <person name="Baker D."/>
            <person name="Gharbi K."/>
            <person name="Hall N."/>
            <person name="Watson M."/>
            <person name="Adriaenssens E.M."/>
            <person name="Foster-Nyarko E."/>
            <person name="Jarju S."/>
            <person name="Secka A."/>
            <person name="Antonio M."/>
            <person name="Oren A."/>
            <person name="Chaudhuri R.R."/>
            <person name="La Ragione R."/>
            <person name="Hildebrand F."/>
            <person name="Pallen M.J."/>
        </authorList>
    </citation>
    <scope>NUCLEOTIDE SEQUENCE</scope>
    <source>
        <strain evidence="2">2239</strain>
    </source>
</reference>
<dbReference type="SMART" id="SM00849">
    <property type="entry name" value="Lactamase_B"/>
    <property type="match status" value="1"/>
</dbReference>
<evidence type="ECO:0000259" key="1">
    <source>
        <dbReference type="SMART" id="SM00849"/>
    </source>
</evidence>
<organism evidence="2 3">
    <name type="scientific">Candidatus Allofournierella pullicola</name>
    <dbReference type="NCBI Taxonomy" id="2838596"/>
    <lineage>
        <taxon>Bacteria</taxon>
        <taxon>Bacillati</taxon>
        <taxon>Bacillota</taxon>
        <taxon>Clostridia</taxon>
        <taxon>Eubacteriales</taxon>
        <taxon>Oscillospiraceae</taxon>
        <taxon>Allofournierella</taxon>
    </lineage>
</organism>
<comment type="caution">
    <text evidence="2">The sequence shown here is derived from an EMBL/GenBank/DDBJ whole genome shotgun (WGS) entry which is preliminary data.</text>
</comment>
<feature type="domain" description="Metallo-beta-lactamase" evidence="1">
    <location>
        <begin position="17"/>
        <end position="208"/>
    </location>
</feature>